<dbReference type="Pfam" id="PF07110">
    <property type="entry name" value="EthD"/>
    <property type="match status" value="1"/>
</dbReference>
<comment type="caution">
    <text evidence="2">The sequence shown here is derived from an EMBL/GenBank/DDBJ whole genome shotgun (WGS) entry which is preliminary data.</text>
</comment>
<feature type="domain" description="EthD" evidence="1">
    <location>
        <begin position="11"/>
        <end position="87"/>
    </location>
</feature>
<dbReference type="InterPro" id="IPR009799">
    <property type="entry name" value="EthD_dom"/>
</dbReference>
<proteinExistence type="predicted"/>
<reference evidence="2 3" key="1">
    <citation type="submission" date="2018-12" db="EMBL/GenBank/DDBJ databases">
        <title>YIM 101343 draft genome.</title>
        <authorList>
            <person name="Chen X."/>
        </authorList>
    </citation>
    <scope>NUCLEOTIDE SEQUENCE [LARGE SCALE GENOMIC DNA]</scope>
    <source>
        <strain evidence="2 3">YIM 101343</strain>
    </source>
</reference>
<dbReference type="Gene3D" id="3.30.70.100">
    <property type="match status" value="1"/>
</dbReference>
<name>A0A3R9ZJ99_9CORY</name>
<evidence type="ECO:0000313" key="3">
    <source>
        <dbReference type="Proteomes" id="UP000274907"/>
    </source>
</evidence>
<keyword evidence="3" id="KW-1185">Reference proteome</keyword>
<dbReference type="OrthoDB" id="3535638at2"/>
<organism evidence="2 3">
    <name type="scientific">Corynebacterium hylobatis</name>
    <dbReference type="NCBI Taxonomy" id="1859290"/>
    <lineage>
        <taxon>Bacteria</taxon>
        <taxon>Bacillati</taxon>
        <taxon>Actinomycetota</taxon>
        <taxon>Actinomycetes</taxon>
        <taxon>Mycobacteriales</taxon>
        <taxon>Corynebacteriaceae</taxon>
        <taxon>Corynebacterium</taxon>
    </lineage>
</organism>
<accession>A0A3R9ZJ99</accession>
<dbReference type="InterPro" id="IPR011008">
    <property type="entry name" value="Dimeric_a/b-barrel"/>
</dbReference>
<dbReference type="NCBIfam" id="TIGR02118">
    <property type="entry name" value="EthD family reductase"/>
    <property type="match status" value="1"/>
</dbReference>
<dbReference type="GO" id="GO:0016491">
    <property type="term" value="F:oxidoreductase activity"/>
    <property type="evidence" value="ECO:0007669"/>
    <property type="project" value="InterPro"/>
</dbReference>
<evidence type="ECO:0000313" key="2">
    <source>
        <dbReference type="EMBL" id="RSZ63845.1"/>
    </source>
</evidence>
<dbReference type="EMBL" id="RXHJ01000006">
    <property type="protein sequence ID" value="RSZ63845.1"/>
    <property type="molecule type" value="Genomic_DNA"/>
</dbReference>
<dbReference type="Proteomes" id="UP000274907">
    <property type="component" value="Unassembled WGS sequence"/>
</dbReference>
<sequence length="109" mass="12727">MVKIVAIVKKKPGHTREEFLHHWNVEHPAYVRELPGIRRYRQNPAIAHRKEWPYDGMAELWFDSVKDVAVAYAGPEAEALFEHERLFLGSMEWFIADEVEIDLAVEARA</sequence>
<evidence type="ECO:0000259" key="1">
    <source>
        <dbReference type="Pfam" id="PF07110"/>
    </source>
</evidence>
<dbReference type="SUPFAM" id="SSF54909">
    <property type="entry name" value="Dimeric alpha+beta barrel"/>
    <property type="match status" value="1"/>
</dbReference>
<protein>
    <submittedName>
        <fullName evidence="2">EthD family reductase</fullName>
    </submittedName>
</protein>
<dbReference type="RefSeq" id="WP_126120478.1">
    <property type="nucleotide sequence ID" value="NZ_RXHJ01000006.1"/>
</dbReference>
<dbReference type="AlphaFoldDB" id="A0A3R9ZJ99"/>
<gene>
    <name evidence="2" type="ORF">EAH68_06305</name>
</gene>